<feature type="region of interest" description="Disordered" evidence="1">
    <location>
        <begin position="14"/>
        <end position="38"/>
    </location>
</feature>
<comment type="caution">
    <text evidence="2">The sequence shown here is derived from an EMBL/GenBank/DDBJ whole genome shotgun (WGS) entry which is preliminary data.</text>
</comment>
<keyword evidence="3" id="KW-1185">Reference proteome</keyword>
<proteinExistence type="predicted"/>
<gene>
    <name evidence="2" type="ORF">NN4_18020</name>
</gene>
<sequence length="65" mass="6960">MYQIVVDLLTERGGHGYRADESGADDDPADLRKESGGEVAGVSVIGASGGWGFRQRQLVHEKSLD</sequence>
<evidence type="ECO:0000313" key="2">
    <source>
        <dbReference type="EMBL" id="GEM37283.1"/>
    </source>
</evidence>
<evidence type="ECO:0000256" key="1">
    <source>
        <dbReference type="SAM" id="MobiDB-lite"/>
    </source>
</evidence>
<evidence type="ECO:0000313" key="3">
    <source>
        <dbReference type="Proteomes" id="UP000321424"/>
    </source>
</evidence>
<dbReference type="AlphaFoldDB" id="A0A511M9F8"/>
<name>A0A511M9F8_9NOCA</name>
<dbReference type="Proteomes" id="UP000321424">
    <property type="component" value="Unassembled WGS sequence"/>
</dbReference>
<dbReference type="EMBL" id="BJXA01000008">
    <property type="protein sequence ID" value="GEM37283.1"/>
    <property type="molecule type" value="Genomic_DNA"/>
</dbReference>
<organism evidence="2 3">
    <name type="scientific">Nocardia ninae NBRC 108245</name>
    <dbReference type="NCBI Taxonomy" id="1210091"/>
    <lineage>
        <taxon>Bacteria</taxon>
        <taxon>Bacillati</taxon>
        <taxon>Actinomycetota</taxon>
        <taxon>Actinomycetes</taxon>
        <taxon>Mycobacteriales</taxon>
        <taxon>Nocardiaceae</taxon>
        <taxon>Nocardia</taxon>
    </lineage>
</organism>
<protein>
    <submittedName>
        <fullName evidence="2">Uncharacterized protein</fullName>
    </submittedName>
</protein>
<accession>A0A511M9F8</accession>
<reference evidence="2 3" key="1">
    <citation type="submission" date="2019-07" db="EMBL/GenBank/DDBJ databases">
        <title>Whole genome shotgun sequence of Nocardia ninae NBRC 108245.</title>
        <authorList>
            <person name="Hosoyama A."/>
            <person name="Uohara A."/>
            <person name="Ohji S."/>
            <person name="Ichikawa N."/>
        </authorList>
    </citation>
    <scope>NUCLEOTIDE SEQUENCE [LARGE SCALE GENOMIC DNA]</scope>
    <source>
        <strain evidence="2 3">NBRC 108245</strain>
    </source>
</reference>